<dbReference type="FunFam" id="3.30.70.270:FF:000026">
    <property type="entry name" value="Transposon Ty3-G Gag-Pol polyprotein"/>
    <property type="match status" value="1"/>
</dbReference>
<keyword evidence="5" id="KW-1185">Reference proteome</keyword>
<evidence type="ECO:0000313" key="5">
    <source>
        <dbReference type="Proteomes" id="UP001374579"/>
    </source>
</evidence>
<organism evidence="4 5">
    <name type="scientific">Littorina saxatilis</name>
    <dbReference type="NCBI Taxonomy" id="31220"/>
    <lineage>
        <taxon>Eukaryota</taxon>
        <taxon>Metazoa</taxon>
        <taxon>Spiralia</taxon>
        <taxon>Lophotrochozoa</taxon>
        <taxon>Mollusca</taxon>
        <taxon>Gastropoda</taxon>
        <taxon>Caenogastropoda</taxon>
        <taxon>Littorinimorpha</taxon>
        <taxon>Littorinoidea</taxon>
        <taxon>Littorinidae</taxon>
        <taxon>Littorina</taxon>
    </lineage>
</organism>
<dbReference type="EMBL" id="JBAMIC010000007">
    <property type="protein sequence ID" value="KAK7106832.1"/>
    <property type="molecule type" value="Genomic_DNA"/>
</dbReference>
<dbReference type="PROSITE" id="PS50878">
    <property type="entry name" value="RT_POL"/>
    <property type="match status" value="1"/>
</dbReference>
<comment type="caution">
    <text evidence="4">The sequence shown here is derived from an EMBL/GenBank/DDBJ whole genome shotgun (WGS) entry which is preliminary data.</text>
</comment>
<feature type="region of interest" description="Disordered" evidence="1">
    <location>
        <begin position="1"/>
        <end position="29"/>
    </location>
</feature>
<dbReference type="InterPro" id="IPR043502">
    <property type="entry name" value="DNA/RNA_pol_sf"/>
</dbReference>
<dbReference type="FunFam" id="3.30.420.10:FF:000063">
    <property type="entry name" value="Retrovirus-related Pol polyprotein from transposon 297-like Protein"/>
    <property type="match status" value="1"/>
</dbReference>
<dbReference type="Pfam" id="PF00665">
    <property type="entry name" value="rve"/>
    <property type="match status" value="1"/>
</dbReference>
<dbReference type="Gene3D" id="3.30.70.270">
    <property type="match status" value="2"/>
</dbReference>
<feature type="compositionally biased region" description="Basic and acidic residues" evidence="1">
    <location>
        <begin position="1326"/>
        <end position="1337"/>
    </location>
</feature>
<dbReference type="Gene3D" id="3.10.10.10">
    <property type="entry name" value="HIV Type 1 Reverse Transcriptase, subunit A, domain 1"/>
    <property type="match status" value="1"/>
</dbReference>
<evidence type="ECO:0000256" key="1">
    <source>
        <dbReference type="SAM" id="MobiDB-lite"/>
    </source>
</evidence>
<proteinExistence type="predicted"/>
<dbReference type="Pfam" id="PF17919">
    <property type="entry name" value="RT_RNaseH_2"/>
    <property type="match status" value="1"/>
</dbReference>
<dbReference type="PROSITE" id="PS50994">
    <property type="entry name" value="INTEGRASE"/>
    <property type="match status" value="1"/>
</dbReference>
<dbReference type="Proteomes" id="UP001374579">
    <property type="component" value="Unassembled WGS sequence"/>
</dbReference>
<dbReference type="InterPro" id="IPR036397">
    <property type="entry name" value="RNaseH_sf"/>
</dbReference>
<dbReference type="InterPro" id="IPR041588">
    <property type="entry name" value="Integrase_H2C2"/>
</dbReference>
<dbReference type="GO" id="GO:0003676">
    <property type="term" value="F:nucleic acid binding"/>
    <property type="evidence" value="ECO:0007669"/>
    <property type="project" value="InterPro"/>
</dbReference>
<dbReference type="InterPro" id="IPR050951">
    <property type="entry name" value="Retrovirus_Pol_polyprotein"/>
</dbReference>
<name>A0AAN9GFS8_9CAEN</name>
<dbReference type="InterPro" id="IPR001584">
    <property type="entry name" value="Integrase_cat-core"/>
</dbReference>
<evidence type="ECO:0000259" key="3">
    <source>
        <dbReference type="PROSITE" id="PS50994"/>
    </source>
</evidence>
<dbReference type="Gene3D" id="1.10.340.70">
    <property type="match status" value="1"/>
</dbReference>
<dbReference type="FunFam" id="1.10.340.70:FF:000003">
    <property type="entry name" value="Protein CBG25708"/>
    <property type="match status" value="1"/>
</dbReference>
<feature type="domain" description="Integrase catalytic" evidence="3">
    <location>
        <begin position="1040"/>
        <end position="1201"/>
    </location>
</feature>
<dbReference type="InterPro" id="IPR041577">
    <property type="entry name" value="RT_RNaseH_2"/>
</dbReference>
<feature type="compositionally biased region" description="Basic and acidic residues" evidence="1">
    <location>
        <begin position="8"/>
        <end position="18"/>
    </location>
</feature>
<dbReference type="Pfam" id="PF17921">
    <property type="entry name" value="Integrase_H2C2"/>
    <property type="match status" value="1"/>
</dbReference>
<accession>A0AAN9GFS8</accession>
<dbReference type="Gene3D" id="3.30.420.10">
    <property type="entry name" value="Ribonuclease H-like superfamily/Ribonuclease H"/>
    <property type="match status" value="1"/>
</dbReference>
<dbReference type="PANTHER" id="PTHR37984">
    <property type="entry name" value="PROTEIN CBG26694"/>
    <property type="match status" value="1"/>
</dbReference>
<evidence type="ECO:0000313" key="4">
    <source>
        <dbReference type="EMBL" id="KAK7106832.1"/>
    </source>
</evidence>
<dbReference type="SUPFAM" id="SSF56672">
    <property type="entry name" value="DNA/RNA polymerases"/>
    <property type="match status" value="1"/>
</dbReference>
<dbReference type="Gene3D" id="2.40.70.10">
    <property type="entry name" value="Acid Proteases"/>
    <property type="match status" value="1"/>
</dbReference>
<feature type="region of interest" description="Disordered" evidence="1">
    <location>
        <begin position="1326"/>
        <end position="1348"/>
    </location>
</feature>
<reference evidence="4 5" key="1">
    <citation type="submission" date="2024-02" db="EMBL/GenBank/DDBJ databases">
        <title>Chromosome-scale genome assembly of the rough periwinkle Littorina saxatilis.</title>
        <authorList>
            <person name="De Jode A."/>
            <person name="Faria R."/>
            <person name="Formenti G."/>
            <person name="Sims Y."/>
            <person name="Smith T.P."/>
            <person name="Tracey A."/>
            <person name="Wood J.M.D."/>
            <person name="Zagrodzka Z.B."/>
            <person name="Johannesson K."/>
            <person name="Butlin R.K."/>
            <person name="Leder E.H."/>
        </authorList>
    </citation>
    <scope>NUCLEOTIDE SEQUENCE [LARGE SCALE GENOMIC DNA]</scope>
    <source>
        <strain evidence="4">Snail1</strain>
        <tissue evidence="4">Muscle</tissue>
    </source>
</reference>
<feature type="domain" description="Reverse transcriptase" evidence="2">
    <location>
        <begin position="480"/>
        <end position="663"/>
    </location>
</feature>
<dbReference type="GO" id="GO:0015074">
    <property type="term" value="P:DNA integration"/>
    <property type="evidence" value="ECO:0007669"/>
    <property type="project" value="InterPro"/>
</dbReference>
<dbReference type="CDD" id="cd01647">
    <property type="entry name" value="RT_LTR"/>
    <property type="match status" value="1"/>
</dbReference>
<dbReference type="PANTHER" id="PTHR37984:SF8">
    <property type="entry name" value="CCHC-TYPE DOMAIN-CONTAINING PROTEIN"/>
    <property type="match status" value="1"/>
</dbReference>
<dbReference type="CDD" id="cd05481">
    <property type="entry name" value="retropepsin_like_LTR_1"/>
    <property type="match status" value="1"/>
</dbReference>
<dbReference type="SUPFAM" id="SSF53098">
    <property type="entry name" value="Ribonuclease H-like"/>
    <property type="match status" value="1"/>
</dbReference>
<dbReference type="CDD" id="cd09274">
    <property type="entry name" value="RNase_HI_RT_Ty3"/>
    <property type="match status" value="1"/>
</dbReference>
<dbReference type="FunFam" id="3.10.20.370:FF:000001">
    <property type="entry name" value="Retrovirus-related Pol polyprotein from transposon 17.6-like protein"/>
    <property type="match status" value="1"/>
</dbReference>
<dbReference type="InterPro" id="IPR043128">
    <property type="entry name" value="Rev_trsase/Diguanyl_cyclase"/>
</dbReference>
<dbReference type="InterPro" id="IPR021109">
    <property type="entry name" value="Peptidase_aspartic_dom_sf"/>
</dbReference>
<evidence type="ECO:0000259" key="2">
    <source>
        <dbReference type="PROSITE" id="PS50878"/>
    </source>
</evidence>
<protein>
    <submittedName>
        <fullName evidence="4">Uncharacterized protein</fullName>
    </submittedName>
</protein>
<gene>
    <name evidence="4" type="ORF">V1264_018045</name>
</gene>
<dbReference type="Pfam" id="PF00078">
    <property type="entry name" value="RVT_1"/>
    <property type="match status" value="1"/>
</dbReference>
<dbReference type="InterPro" id="IPR000477">
    <property type="entry name" value="RT_dom"/>
</dbReference>
<dbReference type="InterPro" id="IPR012337">
    <property type="entry name" value="RNaseH-like_sf"/>
</dbReference>
<sequence length="1419" mass="162761">MVENAEQAQRELTRDKRISGAGLKPPGSLDFHTAKDNLESQWKKWKRQWVNYSIASRLSEEKSEFQTAVFLTVAGEDAAELVETWKFDDPTHRHNIEKVLEKFEQFCVVQTNETYETYKFNQRAQKEDESVKTYVTVLRTLAKNCRFGQMEDRLIRDRLVAGICSDEIRRKLLEEKDLDLQKAIDIVRLYDITSTRAKDMSSTGEEVHKVCDLSGRKGVTTRKAPKAGATQVDCKFCGRKHAQVKEQCPAYKKTCRRCGGPNHFATVCLKTEKKQMNTCQCHDCDDVLCDDDDDNVDLDVLHVGGSENAVHAKMMINKVEISFQLDSGASTNCMSTSTYTKVTGDKTLKSLDRSNKKLRMYDEREVRPLGEKIMKVTNPKNKQVYKVRFQVVQGESKPILGFRAVQAMELIKVVTENIAVVDQSVLGQFDDVFEGELGDLQGVLHIQTDSTVPPVKLPCRKWPLAIRDKVKKELDRLQALGVITPVHSPTDWVSSVVVTMKPSGSVRLCLDPKPLNKALKRNDYPMKTIDDVLGELQGARYFSHFDARNGFWHVHLDEESSLLTTFETPEGKFRWLRMPFGISVAPEEFQRRMDEAVQGLPGVFAVHDDIIVWGKGDTDEEASVDHDRNVQSLLQRCREKNVKLNKQKVELKKTEISYLGHVISKEGLKVDPKKVDAINSFRQPEDKADVQRLLGMVGYLQKFAPQLSEKAAPLRELVKKNVLFRWNEDHTKALDEIKAMLSEPPVLRYFSSEGKTTLQCDASEFGLGACLMTDGQPVHFASRALTETERHYAQIEKEMLAIVFGLERFERYCFGRQVEVESDHKPLIPIHQKSLLSASKRLQRMLMRTQRFDYTVVYKKGSEMWLADALSRAVHKSSGGKGKVEKEAIFQTDLEKEVEDIQMASYISVCESTLQELQKMTTEDENLCHLKRVIQGGWPEDIRSVPLRLQVYFPFREELSVHNGLVFKAERIVVPEGMKQRIMQLLHKSHTGLQGCLRRAREVVYWVNMAKDMERFLSQCEPCQTFQKAQPKEPSISHPIPERPWQYAATDLMECRGNDYLVVVDYYSDFFEVDRLDKKTGKEVIYKLKAHFARHGIPERLVSDNGPPFQGSEFRTFANQWGFEHVTSSPGYPQSNGKAENTVKTVKDLMKKCAEDQSDAYLALLELRNIPSEKVQTSPSQRLFGRRTRTLLPTAKTLLKPKTCTGVKQKLEQKKFTQQQYYNRSSTELSDQKPGQEVRFKAPRTNRWIKATVDSQVDVRSYKIRTADGKEYRRNRKDLRQASHKFTVHVQPRCVHTDAEYSTMDRDQMDRQSQSLCNRHRQYREQEKQTGKTHEFNIPEENTDTQVPTHDINTRVDTRNTETHVQSPKKSTCIKLNIQNKAATCTKTQTPQTDCAATQTCTSRGRVIKKPSYLQEYTT</sequence>